<evidence type="ECO:0000313" key="3">
    <source>
        <dbReference type="Proteomes" id="UP001447188"/>
    </source>
</evidence>
<name>A0ABR3G9V4_9PEZI</name>
<dbReference type="EMBL" id="JBBBZM010000161">
    <property type="protein sequence ID" value="KAL0632588.1"/>
    <property type="molecule type" value="Genomic_DNA"/>
</dbReference>
<sequence length="353" mass="37775">MSSASQSSPNEYSPTPYLVSRSGLSRDEFLAQYEAFRSSVRHVESAPELVFERIVGNLAEAFITGFAQERTQHAHDKESWHLEKAKLQTDLVHATATTKQAVTGLPPSTLAAATSPATGTKQTYLQFWFESFIQAVSYSSEKSYTGVRAATSSTPVPYGLGSGWPAVQIMRTCTSHGSYDSRMDPLVTGATVPMTINRRIFFQNAFPTPPNVAVWLTGLSAATGAAVSVKATANNITETDFMLQISSGDGARLDSVGIAWAVWPEAAGYQSPRVTVGTVSTVTPQKGRVSTLAASGEFPQGKGGKMLLVAVCAVDLVLTGGLWVDVGADSRWMMKVGPAKAIVYSARIMYVSR</sequence>
<dbReference type="InterPro" id="IPR037221">
    <property type="entry name" value="H-type_lectin_dom_sf"/>
</dbReference>
<keyword evidence="3" id="KW-1185">Reference proteome</keyword>
<accession>A0ABR3G9V4</accession>
<dbReference type="Proteomes" id="UP001447188">
    <property type="component" value="Unassembled WGS sequence"/>
</dbReference>
<dbReference type="SUPFAM" id="SSF141086">
    <property type="entry name" value="Agglutinin HPA-like"/>
    <property type="match status" value="1"/>
</dbReference>
<dbReference type="Gene3D" id="2.60.40.2080">
    <property type="match status" value="1"/>
</dbReference>
<comment type="caution">
    <text evidence="2">The sequence shown here is derived from an EMBL/GenBank/DDBJ whole genome shotgun (WGS) entry which is preliminary data.</text>
</comment>
<evidence type="ECO:0000259" key="1">
    <source>
        <dbReference type="Pfam" id="PF09458"/>
    </source>
</evidence>
<proteinExistence type="predicted"/>
<evidence type="ECO:0000313" key="2">
    <source>
        <dbReference type="EMBL" id="KAL0632588.1"/>
    </source>
</evidence>
<dbReference type="Pfam" id="PF09458">
    <property type="entry name" value="H_lectin"/>
    <property type="match status" value="1"/>
</dbReference>
<dbReference type="InterPro" id="IPR019019">
    <property type="entry name" value="H-type_lectin_domain"/>
</dbReference>
<organism evidence="2 3">
    <name type="scientific">Discina gigas</name>
    <dbReference type="NCBI Taxonomy" id="1032678"/>
    <lineage>
        <taxon>Eukaryota</taxon>
        <taxon>Fungi</taxon>
        <taxon>Dikarya</taxon>
        <taxon>Ascomycota</taxon>
        <taxon>Pezizomycotina</taxon>
        <taxon>Pezizomycetes</taxon>
        <taxon>Pezizales</taxon>
        <taxon>Discinaceae</taxon>
        <taxon>Discina</taxon>
    </lineage>
</organism>
<feature type="domain" description="H-type lectin" evidence="1">
    <location>
        <begin position="198"/>
        <end position="260"/>
    </location>
</feature>
<protein>
    <recommendedName>
        <fullName evidence="1">H-type lectin domain-containing protein</fullName>
    </recommendedName>
</protein>
<gene>
    <name evidence="2" type="ORF">Q9L58_008519</name>
</gene>
<reference evidence="2 3" key="1">
    <citation type="submission" date="2024-02" db="EMBL/GenBank/DDBJ databases">
        <title>Discinaceae phylogenomics.</title>
        <authorList>
            <person name="Dirks A.C."/>
            <person name="James T.Y."/>
        </authorList>
    </citation>
    <scope>NUCLEOTIDE SEQUENCE [LARGE SCALE GENOMIC DNA]</scope>
    <source>
        <strain evidence="2 3">ACD0624</strain>
    </source>
</reference>